<dbReference type="GO" id="GO:0000922">
    <property type="term" value="C:spindle pole"/>
    <property type="evidence" value="ECO:0007669"/>
    <property type="project" value="InterPro"/>
</dbReference>
<feature type="compositionally biased region" description="Polar residues" evidence="2">
    <location>
        <begin position="139"/>
        <end position="154"/>
    </location>
</feature>
<evidence type="ECO:0000256" key="2">
    <source>
        <dbReference type="SAM" id="MobiDB-lite"/>
    </source>
</evidence>
<feature type="region of interest" description="Disordered" evidence="2">
    <location>
        <begin position="139"/>
        <end position="168"/>
    </location>
</feature>
<name>A0A2H1C5B3_FASHE</name>
<feature type="compositionally biased region" description="Basic and acidic residues" evidence="2">
    <location>
        <begin position="430"/>
        <end position="439"/>
    </location>
</feature>
<evidence type="ECO:0000256" key="1">
    <source>
        <dbReference type="SAM" id="Coils"/>
    </source>
</evidence>
<keyword evidence="4" id="KW-1185">Reference proteome</keyword>
<comment type="caution">
    <text evidence="3">The sequence shown here is derived from an EMBL/GenBank/DDBJ whole genome shotgun (WGS) entry which is preliminary data.</text>
</comment>
<feature type="coiled-coil region" evidence="1">
    <location>
        <begin position="172"/>
        <end position="206"/>
    </location>
</feature>
<dbReference type="AlphaFoldDB" id="A0A2H1C5B3"/>
<evidence type="ECO:0008006" key="5">
    <source>
        <dbReference type="Google" id="ProtNLM"/>
    </source>
</evidence>
<dbReference type="Proteomes" id="UP000230066">
    <property type="component" value="Unassembled WGS sequence"/>
</dbReference>
<feature type="compositionally biased region" description="Basic residues" evidence="2">
    <location>
        <begin position="566"/>
        <end position="576"/>
    </location>
</feature>
<dbReference type="PANTHER" id="PTHR21616">
    <property type="entry name" value="CENTROSOME SPINDLE POLE ASSOCIATED PROTEIN"/>
    <property type="match status" value="1"/>
</dbReference>
<reference evidence="3" key="1">
    <citation type="submission" date="2019-03" db="EMBL/GenBank/DDBJ databases">
        <title>Improved annotation for the trematode Fasciola hepatica.</title>
        <authorList>
            <person name="Choi Y.-J."/>
            <person name="Martin J."/>
            <person name="Mitreva M."/>
        </authorList>
    </citation>
    <scope>NUCLEOTIDE SEQUENCE [LARGE SCALE GENOMIC DNA]</scope>
</reference>
<dbReference type="PANTHER" id="PTHR21616:SF3">
    <property type="match status" value="1"/>
</dbReference>
<feature type="region of interest" description="Disordered" evidence="2">
    <location>
        <begin position="543"/>
        <end position="609"/>
    </location>
</feature>
<dbReference type="GO" id="GO:0005874">
    <property type="term" value="C:microtubule"/>
    <property type="evidence" value="ECO:0007669"/>
    <property type="project" value="InterPro"/>
</dbReference>
<feature type="coiled-coil region" evidence="1">
    <location>
        <begin position="254"/>
        <end position="281"/>
    </location>
</feature>
<gene>
    <name evidence="3" type="ORF">D915_006478</name>
</gene>
<keyword evidence="1" id="KW-0175">Coiled coil</keyword>
<dbReference type="GO" id="GO:0005813">
    <property type="term" value="C:centrosome"/>
    <property type="evidence" value="ECO:0007669"/>
    <property type="project" value="InterPro"/>
</dbReference>
<feature type="compositionally biased region" description="Basic and acidic residues" evidence="2">
    <location>
        <begin position="77"/>
        <end position="91"/>
    </location>
</feature>
<feature type="coiled-coil region" evidence="1">
    <location>
        <begin position="374"/>
        <end position="401"/>
    </location>
</feature>
<sequence length="826" mass="95801">MFEQNSRTGFWDRFGENDDARLRKRAELAKEYEEFKRIDEEKFKNRFADKKKASFPLKEGTSEIPNGDTYGNVLKESSNEKAYPERREKATYAKPSDIPSVEASTYTAVDLPSLQSFEDRITRLAEKIDLLYEDRQTNASSGNLNQNRNCSNTGPVKEKLPTNGESLTPDQMKMYERELQMRLSMIKDAEERLFAIEKEYMQTKQTSNEDIRAFESTTQKIKSDSRRHFASPGYYPLPIEREMSPKSKYYKQQLYREELEKQILEAKKKKMAQENALAIRETTPKDSTLIFDGKNSPPKDIKINYVLDYSQSSPSDQNYFAYGQNDLVKSNSPQTPLSTSFAEEANADLGCADYQVQCNKQFPNSQNSKKVLYAQELRQQIEEARRKKELQKRKDEEFDRKIEEESAKYDPFDLNITQGHLKHAPTVSEQKARNGEDTFARGGHGIFGSPLTSEQKISLQKYKDDLAQQIAEKKRAAEMEKQKELELEKKEAERLAADQLRMRKEYEEEQARLRAKQEEAERFAEQQRKEVELRKKAKLERLEKLQEKANDGDSVRSEKQEDSAPKRRTKQKKQKERLKSPELLIGPERTSKCTYGSAKTTDQESNPIINQLKTLRSQLDVEKQRIEDALAKSRTERVWGDSPFSESAKTRPKMVKKGSDLFTQSQISKGRFHPYIDNSGISSWTVELMKDENRARIEQDQASYLRAQDNYLTELKEDLNLLSLQEMKNDRKLNELLKENATDQTKHASRSSSLDPDEKPPDFTPRAVSLPSLSIEQLAAKNEQRLKRLDAMQLLNDIDADPEAVLQRFIEKHEEVHSMNPRFPCY</sequence>
<dbReference type="GO" id="GO:0032467">
    <property type="term" value="P:positive regulation of cytokinesis"/>
    <property type="evidence" value="ECO:0007669"/>
    <property type="project" value="InterPro"/>
</dbReference>
<evidence type="ECO:0000313" key="4">
    <source>
        <dbReference type="Proteomes" id="UP000230066"/>
    </source>
</evidence>
<dbReference type="InterPro" id="IPR026708">
    <property type="entry name" value="CSPP1"/>
</dbReference>
<organism evidence="3 4">
    <name type="scientific">Fasciola hepatica</name>
    <name type="common">Liver fluke</name>
    <dbReference type="NCBI Taxonomy" id="6192"/>
    <lineage>
        <taxon>Eukaryota</taxon>
        <taxon>Metazoa</taxon>
        <taxon>Spiralia</taxon>
        <taxon>Lophotrochozoa</taxon>
        <taxon>Platyhelminthes</taxon>
        <taxon>Trematoda</taxon>
        <taxon>Digenea</taxon>
        <taxon>Plagiorchiida</taxon>
        <taxon>Echinostomata</taxon>
        <taxon>Echinostomatoidea</taxon>
        <taxon>Fasciolidae</taxon>
        <taxon>Fasciola</taxon>
    </lineage>
</organism>
<accession>A0A2H1C5B3</accession>
<protein>
    <recommendedName>
        <fullName evidence="5">Centrosome and spindle pole-associated protein 1</fullName>
    </recommendedName>
</protein>
<feature type="region of interest" description="Disordered" evidence="2">
    <location>
        <begin position="423"/>
        <end position="452"/>
    </location>
</feature>
<feature type="region of interest" description="Disordered" evidence="2">
    <location>
        <begin position="57"/>
        <end position="95"/>
    </location>
</feature>
<dbReference type="EMBL" id="JXXN02002741">
    <property type="protein sequence ID" value="THD22475.1"/>
    <property type="molecule type" value="Genomic_DNA"/>
</dbReference>
<evidence type="ECO:0000313" key="3">
    <source>
        <dbReference type="EMBL" id="THD22475.1"/>
    </source>
</evidence>
<proteinExistence type="predicted"/>
<feature type="compositionally biased region" description="Basic and acidic residues" evidence="2">
    <location>
        <begin position="543"/>
        <end position="565"/>
    </location>
</feature>
<feature type="compositionally biased region" description="Polar residues" evidence="2">
    <location>
        <begin position="592"/>
        <end position="609"/>
    </location>
</feature>
<feature type="region of interest" description="Disordered" evidence="2">
    <location>
        <begin position="739"/>
        <end position="770"/>
    </location>
</feature>